<dbReference type="PANTHER" id="PTHR47691">
    <property type="entry name" value="REGULATOR-RELATED"/>
    <property type="match status" value="1"/>
</dbReference>
<feature type="domain" description="Anaphase-promoting complex subunit 5" evidence="1">
    <location>
        <begin position="366"/>
        <end position="438"/>
    </location>
</feature>
<protein>
    <recommendedName>
        <fullName evidence="1">Anaphase-promoting complex subunit 5 domain-containing protein</fullName>
    </recommendedName>
</protein>
<dbReference type="AlphaFoldDB" id="A0A0P6WYQ9"/>
<dbReference type="InterPro" id="IPR019734">
    <property type="entry name" value="TPR_rpt"/>
</dbReference>
<dbReference type="InterPro" id="IPR026000">
    <property type="entry name" value="Apc5_dom"/>
</dbReference>
<keyword evidence="3" id="KW-1185">Reference proteome</keyword>
<dbReference type="Gene3D" id="1.25.40.10">
    <property type="entry name" value="Tetratricopeptide repeat domain"/>
    <property type="match status" value="3"/>
</dbReference>
<dbReference type="Proteomes" id="UP000050417">
    <property type="component" value="Unassembled WGS sequence"/>
</dbReference>
<name>A0A0P6WYQ9_9CHLR</name>
<organism evidence="2 3">
    <name type="scientific">Ornatilinea apprima</name>
    <dbReference type="NCBI Taxonomy" id="1134406"/>
    <lineage>
        <taxon>Bacteria</taxon>
        <taxon>Bacillati</taxon>
        <taxon>Chloroflexota</taxon>
        <taxon>Anaerolineae</taxon>
        <taxon>Anaerolineales</taxon>
        <taxon>Anaerolineaceae</taxon>
        <taxon>Ornatilinea</taxon>
    </lineage>
</organism>
<dbReference type="InterPro" id="IPR011990">
    <property type="entry name" value="TPR-like_helical_dom_sf"/>
</dbReference>
<dbReference type="PANTHER" id="PTHR47691:SF3">
    <property type="entry name" value="HTH-TYPE TRANSCRIPTIONAL REGULATOR RV0890C-RELATED"/>
    <property type="match status" value="1"/>
</dbReference>
<dbReference type="InterPro" id="IPR011717">
    <property type="entry name" value="TPR-4"/>
</dbReference>
<dbReference type="SUPFAM" id="SSF48452">
    <property type="entry name" value="TPR-like"/>
    <property type="match status" value="2"/>
</dbReference>
<gene>
    <name evidence="2" type="ORF">ADN00_14320</name>
</gene>
<dbReference type="GO" id="GO:0042802">
    <property type="term" value="F:identical protein binding"/>
    <property type="evidence" value="ECO:0007669"/>
    <property type="project" value="InterPro"/>
</dbReference>
<dbReference type="RefSeq" id="WP_075063713.1">
    <property type="nucleotide sequence ID" value="NZ_LGCL01000034.1"/>
</dbReference>
<evidence type="ECO:0000313" key="2">
    <source>
        <dbReference type="EMBL" id="KPL73742.1"/>
    </source>
</evidence>
<dbReference type="Pfam" id="PF12862">
    <property type="entry name" value="ANAPC5"/>
    <property type="match status" value="1"/>
</dbReference>
<sequence length="515" mass="58530">MSARNPASESQYWQANYPNLLAQRLERSIQYLQSAPLADVRAHLASFLTLLKETHRYPALTQRALEFISTLHPLPLRWGMGYLWEPHLRFALKNTPAGHTEQRCEYQCALADVEFFSGHFEPAIALCQEVLATPAAPPRLSARASRVFFYCLRSTGQPDKADEHFEHASSAYLAGDPAVSIPPHMTQAWLLMNQCQIDRLRERGKWDQALSLLEDMVWLDQQEGSRDKTLTADLVTHRSTLLWAKARYPAAVADLKQAMQLYREAEDHFNAESLKSNLGLVYWSMGELPLAEETLQATIDYYKKTGSQQLITYDIGNLGLVHFARGSLDEALRLTRQHITHAQKINFISEGHRGRRNLGTILYYFGEYQQAIEALTSSNIYYENHGSRDGYGLDFLWLALCHHALGDHDKALDMAKGMIAWCQQMDTQLLLQLNLRCLAFLSPPGEKETLLRQSLDLVNHSERKLEKAAVLLALANATGDEQHWQQGCQILCEIGAERWLHGRGMDNPPFIPMFV</sequence>
<dbReference type="STRING" id="1134406.ADN00_14320"/>
<evidence type="ECO:0000259" key="1">
    <source>
        <dbReference type="Pfam" id="PF12862"/>
    </source>
</evidence>
<dbReference type="EMBL" id="LGCL01000034">
    <property type="protein sequence ID" value="KPL73742.1"/>
    <property type="molecule type" value="Genomic_DNA"/>
</dbReference>
<dbReference type="Pfam" id="PF07721">
    <property type="entry name" value="TPR_4"/>
    <property type="match status" value="1"/>
</dbReference>
<evidence type="ECO:0000313" key="3">
    <source>
        <dbReference type="Proteomes" id="UP000050417"/>
    </source>
</evidence>
<reference evidence="2 3" key="1">
    <citation type="submission" date="2015-07" db="EMBL/GenBank/DDBJ databases">
        <title>Genome sequence of Ornatilinea apprima DSM 23815.</title>
        <authorList>
            <person name="Hemp J."/>
            <person name="Ward L.M."/>
            <person name="Pace L.A."/>
            <person name="Fischer W.W."/>
        </authorList>
    </citation>
    <scope>NUCLEOTIDE SEQUENCE [LARGE SCALE GENOMIC DNA]</scope>
    <source>
        <strain evidence="2 3">P3M-1</strain>
    </source>
</reference>
<comment type="caution">
    <text evidence="2">The sequence shown here is derived from an EMBL/GenBank/DDBJ whole genome shotgun (WGS) entry which is preliminary data.</text>
</comment>
<accession>A0A0P6WYQ9</accession>
<dbReference type="OrthoDB" id="9812579at2"/>
<dbReference type="SMART" id="SM00028">
    <property type="entry name" value="TPR"/>
    <property type="match status" value="5"/>
</dbReference>
<proteinExistence type="predicted"/>